<dbReference type="EMBL" id="GBXM01072412">
    <property type="protein sequence ID" value="JAH36165.1"/>
    <property type="molecule type" value="Transcribed_RNA"/>
</dbReference>
<protein>
    <submittedName>
        <fullName evidence="1">Uncharacterized protein</fullName>
    </submittedName>
</protein>
<reference evidence="1" key="1">
    <citation type="submission" date="2014-11" db="EMBL/GenBank/DDBJ databases">
        <authorList>
            <person name="Amaro Gonzalez C."/>
        </authorList>
    </citation>
    <scope>NUCLEOTIDE SEQUENCE</scope>
</reference>
<evidence type="ECO:0000313" key="1">
    <source>
        <dbReference type="EMBL" id="JAH36165.1"/>
    </source>
</evidence>
<sequence length="32" mass="3517">MGQQHTLAVVTLATNSYENGGHCTNQKSYFES</sequence>
<proteinExistence type="predicted"/>
<organism evidence="1">
    <name type="scientific">Anguilla anguilla</name>
    <name type="common">European freshwater eel</name>
    <name type="synonym">Muraena anguilla</name>
    <dbReference type="NCBI Taxonomy" id="7936"/>
    <lineage>
        <taxon>Eukaryota</taxon>
        <taxon>Metazoa</taxon>
        <taxon>Chordata</taxon>
        <taxon>Craniata</taxon>
        <taxon>Vertebrata</taxon>
        <taxon>Euteleostomi</taxon>
        <taxon>Actinopterygii</taxon>
        <taxon>Neopterygii</taxon>
        <taxon>Teleostei</taxon>
        <taxon>Anguilliformes</taxon>
        <taxon>Anguillidae</taxon>
        <taxon>Anguilla</taxon>
    </lineage>
</organism>
<reference evidence="1" key="2">
    <citation type="journal article" date="2015" name="Fish Shellfish Immunol.">
        <title>Early steps in the European eel (Anguilla anguilla)-Vibrio vulnificus interaction in the gills: Role of the RtxA13 toxin.</title>
        <authorList>
            <person name="Callol A."/>
            <person name="Pajuelo D."/>
            <person name="Ebbesson L."/>
            <person name="Teles M."/>
            <person name="MacKenzie S."/>
            <person name="Amaro C."/>
        </authorList>
    </citation>
    <scope>NUCLEOTIDE SEQUENCE</scope>
</reference>
<dbReference type="AlphaFoldDB" id="A0A0E9S665"/>
<accession>A0A0E9S665</accession>
<name>A0A0E9S665_ANGAN</name>